<dbReference type="GO" id="GO:0046872">
    <property type="term" value="F:metal ion binding"/>
    <property type="evidence" value="ECO:0007669"/>
    <property type="project" value="UniProtKB-KW"/>
</dbReference>
<evidence type="ECO:0000259" key="7">
    <source>
        <dbReference type="Pfam" id="PF00174"/>
    </source>
</evidence>
<dbReference type="PANTHER" id="PTHR43032">
    <property type="entry name" value="PROTEIN-METHIONINE-SULFOXIDE REDUCTASE"/>
    <property type="match status" value="1"/>
</dbReference>
<dbReference type="Pfam" id="PF00174">
    <property type="entry name" value="Oxidored_molyb"/>
    <property type="match status" value="1"/>
</dbReference>
<proteinExistence type="inferred from homology"/>
<keyword evidence="1 5" id="KW-0500">Molybdenum</keyword>
<feature type="binding site" evidence="5">
    <location>
        <position position="185"/>
    </location>
    <ligand>
        <name>Mo-molybdopterin</name>
        <dbReference type="ChEBI" id="CHEBI:71302"/>
    </ligand>
</feature>
<keyword evidence="6" id="KW-1133">Transmembrane helix</keyword>
<keyword evidence="6" id="KW-0472">Membrane</keyword>
<keyword evidence="6" id="KW-0812">Transmembrane</keyword>
<dbReference type="PANTHER" id="PTHR43032:SF3">
    <property type="entry name" value="PROTEIN-METHIONINE-SULFOXIDE REDUCTASE CATALYTIC SUBUNIT MSRP"/>
    <property type="match status" value="1"/>
</dbReference>
<dbReference type="RefSeq" id="WP_120598049.1">
    <property type="nucleotide sequence ID" value="NZ_CBCSLE010000298.1"/>
</dbReference>
<gene>
    <name evidence="5 8" type="primary">msrP</name>
    <name evidence="8" type="ORF">GTZ93_14575</name>
</gene>
<accession>A0A7X5BTB0</accession>
<dbReference type="InterPro" id="IPR022867">
    <property type="entry name" value="MsrP"/>
</dbReference>
<dbReference type="AlphaFoldDB" id="A0A7X5BTB0"/>
<evidence type="ECO:0000256" key="1">
    <source>
        <dbReference type="ARBA" id="ARBA00022505"/>
    </source>
</evidence>
<evidence type="ECO:0000256" key="3">
    <source>
        <dbReference type="ARBA" id="ARBA00022729"/>
    </source>
</evidence>
<feature type="binding site" evidence="5">
    <location>
        <begin position="249"/>
        <end position="251"/>
    </location>
    <ligand>
        <name>Mo-molybdopterin</name>
        <dbReference type="ChEBI" id="CHEBI:71302"/>
    </ligand>
</feature>
<feature type="binding site" evidence="5">
    <location>
        <position position="92"/>
    </location>
    <ligand>
        <name>Mo-molybdopterin</name>
        <dbReference type="ChEBI" id="CHEBI:71302"/>
    </ligand>
</feature>
<evidence type="ECO:0000256" key="6">
    <source>
        <dbReference type="SAM" id="Phobius"/>
    </source>
</evidence>
<feature type="binding site" evidence="5">
    <location>
        <position position="233"/>
    </location>
    <ligand>
        <name>Mo-molybdopterin</name>
        <dbReference type="ChEBI" id="CHEBI:71302"/>
    </ligand>
</feature>
<sequence>MRDKLPPEPPGSEVTPEKLYVRRREFIKNAGLFAGTAAVVGGGLYLLGMKRTRPMDGFVPDAGAVAQPVVPAQGLFSTDEPRTPYEDITTYNNFYELGLDKNDPARRAHLLKTRPWTVVIDGEVHKPWTVDVDQLISAFPLEERVYRMRCVEAWSMVIPWLGLPLGKLLDRVQPTSFAKYVAFTTLEDPEQLPGQKSPVLDWPYVEGLRLDEAQHPLTLLATGLYGKQLPAQNGAPLRLVVPWKYGFKGIKSIVRITLTREQPPTTWNITNKREYGFYANVNPAVDHPRWSQASERRIGETSRRPTLPFNGYADAVAGLYSGMDLKRDF</sequence>
<dbReference type="NCBIfam" id="NF003767">
    <property type="entry name" value="PRK05363.1"/>
    <property type="match status" value="1"/>
</dbReference>
<feature type="domain" description="Oxidoreductase molybdopterin-binding" evidence="7">
    <location>
        <begin position="113"/>
        <end position="267"/>
    </location>
</feature>
<evidence type="ECO:0000256" key="2">
    <source>
        <dbReference type="ARBA" id="ARBA00022723"/>
    </source>
</evidence>
<dbReference type="SUPFAM" id="SSF56524">
    <property type="entry name" value="Oxidoreductase molybdopterin-binding domain"/>
    <property type="match status" value="1"/>
</dbReference>
<comment type="cofactor">
    <cofactor evidence="5">
        <name>Mo-molybdopterin</name>
        <dbReference type="ChEBI" id="CHEBI:71302"/>
    </cofactor>
    <text evidence="5">Binds 1 Mo-molybdopterin (Mo-MPT) cofactor per subunit.</text>
</comment>
<comment type="function">
    <text evidence="5">Part of the MsrPQ system that repairs oxidized cell envelope proteins containing methionine sulfoxide residues (Met-O), using respiratory chain electrons. Thus protects these proteins from oxidative-stress damage caused by reactive species of oxygen and chlorine. MsrPQ is essential for the maintenance of envelope integrity under bleach stress, rescuing a wide series of structurally unrelated cell envelope proteins from methionine oxidation. The catalytic subunit MsrP is non-stereospecific, being able to reduce both (R-) and (S-) diastereoisomers of methionine sulfoxide.</text>
</comment>
<dbReference type="GO" id="GO:0016672">
    <property type="term" value="F:oxidoreductase activity, acting on a sulfur group of donors, quinone or similar compound as acceptor"/>
    <property type="evidence" value="ECO:0007669"/>
    <property type="project" value="UniProtKB-UniRule"/>
</dbReference>
<dbReference type="Proteomes" id="UP000537825">
    <property type="component" value="Unassembled WGS sequence"/>
</dbReference>
<reference evidence="8 9" key="1">
    <citation type="submission" date="2020-01" db="EMBL/GenBank/DDBJ databases">
        <title>The draft genome sequence of Corallococcus exiguus DSM 14696.</title>
        <authorList>
            <person name="Zhang X."/>
            <person name="Zhu H."/>
        </authorList>
    </citation>
    <scope>NUCLEOTIDE SEQUENCE [LARGE SCALE GENOMIC DNA]</scope>
    <source>
        <strain evidence="8 9">DSM 14696</strain>
    </source>
</reference>
<comment type="subunit">
    <text evidence="5">Heterodimer of a catalytic subunit (MsrP) and a heme-binding subunit (MsrQ).</text>
</comment>
<dbReference type="Gene3D" id="3.90.420.10">
    <property type="entry name" value="Oxidoreductase, molybdopterin-binding domain"/>
    <property type="match status" value="1"/>
</dbReference>
<evidence type="ECO:0000256" key="4">
    <source>
        <dbReference type="ARBA" id="ARBA00023002"/>
    </source>
</evidence>
<evidence type="ECO:0000313" key="9">
    <source>
        <dbReference type="Proteomes" id="UP000537825"/>
    </source>
</evidence>
<protein>
    <recommendedName>
        <fullName evidence="5">Protein-methionine-sulfoxide reductase catalytic subunit MsrP</fullName>
        <ecNumber evidence="5">1.8.5.-</ecNumber>
    </recommendedName>
</protein>
<comment type="similarity">
    <text evidence="5">Belongs to the MsrP family.</text>
</comment>
<dbReference type="GO" id="GO:0030091">
    <property type="term" value="P:protein repair"/>
    <property type="evidence" value="ECO:0007669"/>
    <property type="project" value="UniProtKB-UniRule"/>
</dbReference>
<dbReference type="EC" id="1.8.5.-" evidence="5"/>
<dbReference type="GO" id="GO:0043546">
    <property type="term" value="F:molybdopterin cofactor binding"/>
    <property type="evidence" value="ECO:0007669"/>
    <property type="project" value="UniProtKB-UniRule"/>
</dbReference>
<comment type="caution">
    <text evidence="8">The sequence shown here is derived from an EMBL/GenBank/DDBJ whole genome shotgun (WGS) entry which is preliminary data.</text>
</comment>
<keyword evidence="3 5" id="KW-0732">Signal</keyword>
<evidence type="ECO:0000256" key="5">
    <source>
        <dbReference type="HAMAP-Rule" id="MF_01206"/>
    </source>
</evidence>
<feature type="binding site" evidence="5">
    <location>
        <position position="150"/>
    </location>
    <ligand>
        <name>Mo-molybdopterin</name>
        <dbReference type="ChEBI" id="CHEBI:71302"/>
    </ligand>
    <ligandPart>
        <name>Mo</name>
        <dbReference type="ChEBI" id="CHEBI:28685"/>
    </ligandPart>
</feature>
<organism evidence="8 9">
    <name type="scientific">Corallococcus exiguus</name>
    <dbReference type="NCBI Taxonomy" id="83462"/>
    <lineage>
        <taxon>Bacteria</taxon>
        <taxon>Pseudomonadati</taxon>
        <taxon>Myxococcota</taxon>
        <taxon>Myxococcia</taxon>
        <taxon>Myxococcales</taxon>
        <taxon>Cystobacterineae</taxon>
        <taxon>Myxococcaceae</taxon>
        <taxon>Corallococcus</taxon>
    </lineage>
</organism>
<dbReference type="InterPro" id="IPR000572">
    <property type="entry name" value="OxRdtase_Mopterin-bd_dom"/>
</dbReference>
<keyword evidence="9" id="KW-1185">Reference proteome</keyword>
<comment type="catalytic activity">
    <reaction evidence="5">
        <text>L-methionyl-[protein] + a quinone + H2O = L-methionyl-(S)-S-oxide-[protein] + a quinol</text>
        <dbReference type="Rhea" id="RHEA:51292"/>
        <dbReference type="Rhea" id="RHEA-COMP:12313"/>
        <dbReference type="Rhea" id="RHEA-COMP:12315"/>
        <dbReference type="ChEBI" id="CHEBI:15377"/>
        <dbReference type="ChEBI" id="CHEBI:16044"/>
        <dbReference type="ChEBI" id="CHEBI:24646"/>
        <dbReference type="ChEBI" id="CHEBI:44120"/>
        <dbReference type="ChEBI" id="CHEBI:132124"/>
    </reaction>
</comment>
<feature type="binding site" evidence="5">
    <location>
        <begin position="95"/>
        <end position="96"/>
    </location>
    <ligand>
        <name>Mo-molybdopterin</name>
        <dbReference type="ChEBI" id="CHEBI:71302"/>
    </ligand>
</feature>
<feature type="binding site" evidence="5">
    <location>
        <position position="238"/>
    </location>
    <ligand>
        <name>Mo-molybdopterin</name>
        <dbReference type="ChEBI" id="CHEBI:71302"/>
    </ligand>
</feature>
<dbReference type="InterPro" id="IPR036374">
    <property type="entry name" value="OxRdtase_Mopterin-bd_sf"/>
</dbReference>
<name>A0A7X5BTB0_9BACT</name>
<comment type="catalytic activity">
    <reaction evidence="5">
        <text>L-methionyl-[protein] + a quinone + H2O = L-methionyl-(R)-S-oxide-[protein] + a quinol</text>
        <dbReference type="Rhea" id="RHEA:51296"/>
        <dbReference type="Rhea" id="RHEA-COMP:12313"/>
        <dbReference type="Rhea" id="RHEA-COMP:12314"/>
        <dbReference type="ChEBI" id="CHEBI:15377"/>
        <dbReference type="ChEBI" id="CHEBI:16044"/>
        <dbReference type="ChEBI" id="CHEBI:24646"/>
        <dbReference type="ChEBI" id="CHEBI:45764"/>
        <dbReference type="ChEBI" id="CHEBI:132124"/>
    </reaction>
</comment>
<dbReference type="HAMAP" id="MF_01206">
    <property type="entry name" value="MsrP"/>
    <property type="match status" value="1"/>
</dbReference>
<dbReference type="EMBL" id="JAAAPK010000003">
    <property type="protein sequence ID" value="NBC41053.1"/>
    <property type="molecule type" value="Genomic_DNA"/>
</dbReference>
<keyword evidence="4 5" id="KW-0560">Oxidoreductase</keyword>
<keyword evidence="2 5" id="KW-0479">Metal-binding</keyword>
<evidence type="ECO:0000313" key="8">
    <source>
        <dbReference type="EMBL" id="NBC41053.1"/>
    </source>
</evidence>
<feature type="transmembrane region" description="Helical" evidence="6">
    <location>
        <begin position="26"/>
        <end position="47"/>
    </location>
</feature>